<evidence type="ECO:0000256" key="1">
    <source>
        <dbReference type="SAM" id="Phobius"/>
    </source>
</evidence>
<reference evidence="2 3" key="1">
    <citation type="submission" date="2018-12" db="EMBL/GenBank/DDBJ databases">
        <title>Alloscrdovia theropitheci sp. nov: a novel taxon from the feces of the bleeding-herat monkey (Theropithecus geleda).</title>
        <authorList>
            <person name="Modesto M."/>
        </authorList>
    </citation>
    <scope>NUCLEOTIDE SEQUENCE [LARGE SCALE GENOMIC DNA]</scope>
    <source>
        <strain evidence="2 3">GLDI4/2</strain>
    </source>
</reference>
<keyword evidence="1" id="KW-0472">Membrane</keyword>
<keyword evidence="1" id="KW-1133">Transmembrane helix</keyword>
<organism evidence="2 3">
    <name type="scientific">Alloscardovia theropitheci</name>
    <dbReference type="NCBI Taxonomy" id="2496842"/>
    <lineage>
        <taxon>Bacteria</taxon>
        <taxon>Bacillati</taxon>
        <taxon>Actinomycetota</taxon>
        <taxon>Actinomycetes</taxon>
        <taxon>Bifidobacteriales</taxon>
        <taxon>Bifidobacteriaceae</taxon>
        <taxon>Alloscardovia</taxon>
    </lineage>
</organism>
<feature type="transmembrane region" description="Helical" evidence="1">
    <location>
        <begin position="47"/>
        <end position="71"/>
    </location>
</feature>
<dbReference type="AlphaFoldDB" id="A0A4R0QRA7"/>
<evidence type="ECO:0000313" key="3">
    <source>
        <dbReference type="Proteomes" id="UP000291289"/>
    </source>
</evidence>
<dbReference type="OrthoDB" id="3240329at2"/>
<protein>
    <submittedName>
        <fullName evidence="2">C-type cytochrome biogenesis protein CcmI</fullName>
    </submittedName>
</protein>
<keyword evidence="3" id="KW-1185">Reference proteome</keyword>
<gene>
    <name evidence="2" type="primary">ccmI</name>
    <name evidence="2" type="ORF">EJ419_00400</name>
</gene>
<dbReference type="EMBL" id="RXLP01000002">
    <property type="protein sequence ID" value="TCD54892.1"/>
    <property type="molecule type" value="Genomic_DNA"/>
</dbReference>
<dbReference type="RefSeq" id="WP_131282951.1">
    <property type="nucleotide sequence ID" value="NZ_RXLP01000002.1"/>
</dbReference>
<comment type="caution">
    <text evidence="2">The sequence shown here is derived from an EMBL/GenBank/DDBJ whole genome shotgun (WGS) entry which is preliminary data.</text>
</comment>
<dbReference type="NCBIfam" id="TIGR03142">
    <property type="entry name" value="cytochro_ccmI"/>
    <property type="match status" value="1"/>
</dbReference>
<keyword evidence="1" id="KW-0812">Transmembrane</keyword>
<sequence>MIHLPSFAQNVTILPLRSLNIRELSFHGIPQAATFNQTPSSVFNTSMLLIVLGIVLALAIACIIIAVILFLPARAKERKVVQSSRHDNATYKAQVRDVETEYTAGDISKQEAYRRLAEIARQFASDRLGIDVTSHTLTDLAQSSQISPALKNSHGLNLLRTTIEALYPPEFAFEATHTRSASTTVIEACGWVDALIERWDD</sequence>
<accession>A0A4R0QRA7</accession>
<evidence type="ECO:0000313" key="2">
    <source>
        <dbReference type="EMBL" id="TCD54892.1"/>
    </source>
</evidence>
<dbReference type="InterPro" id="IPR017560">
    <property type="entry name" value="Cyt_c_biogenesis_CcmI"/>
</dbReference>
<proteinExistence type="predicted"/>
<dbReference type="Proteomes" id="UP000291289">
    <property type="component" value="Unassembled WGS sequence"/>
</dbReference>
<name>A0A4R0QRA7_9BIFI</name>